<keyword evidence="2" id="KW-1185">Reference proteome</keyword>
<reference evidence="1" key="1">
    <citation type="journal article" date="2021" name="New Phytol.">
        <title>Evolutionary innovations through gain and loss of genes in the ectomycorrhizal Boletales.</title>
        <authorList>
            <person name="Wu G."/>
            <person name="Miyauchi S."/>
            <person name="Morin E."/>
            <person name="Kuo A."/>
            <person name="Drula E."/>
            <person name="Varga T."/>
            <person name="Kohler A."/>
            <person name="Feng B."/>
            <person name="Cao Y."/>
            <person name="Lipzen A."/>
            <person name="Daum C."/>
            <person name="Hundley H."/>
            <person name="Pangilinan J."/>
            <person name="Johnson J."/>
            <person name="Barry K."/>
            <person name="LaButti K."/>
            <person name="Ng V."/>
            <person name="Ahrendt S."/>
            <person name="Min B."/>
            <person name="Choi I.G."/>
            <person name="Park H."/>
            <person name="Plett J.M."/>
            <person name="Magnuson J."/>
            <person name="Spatafora J.W."/>
            <person name="Nagy L.G."/>
            <person name="Henrissat B."/>
            <person name="Grigoriev I.V."/>
            <person name="Yang Z.L."/>
            <person name="Xu J."/>
            <person name="Martin F.M."/>
        </authorList>
    </citation>
    <scope>NUCLEOTIDE SEQUENCE</scope>
    <source>
        <strain evidence="1">ATCC 28755</strain>
    </source>
</reference>
<evidence type="ECO:0000313" key="2">
    <source>
        <dbReference type="Proteomes" id="UP000790377"/>
    </source>
</evidence>
<evidence type="ECO:0000313" key="1">
    <source>
        <dbReference type="EMBL" id="KAH7903234.1"/>
    </source>
</evidence>
<name>A0ACB7ZPZ8_9AGAM</name>
<gene>
    <name evidence="1" type="ORF">BJ138DRAFT_1120578</name>
</gene>
<sequence>MESPPVVDIDVNSFINGQPLLPAFNGKVDMTAAFKWSKYNILEFFDKITAQPGPRGYDVEAGAQKSLDAVVTAIHTLVNSGTPQTSIFLPKQLDVWYYNTKFRIETIFELIGWIFSVTGFSPSNANRNNYYYPIAALYCIFWRRLTENSAIDPPIKHDPNVAQITWFKVGSNWRICVSSTLDGIGLKPYKDAAQLRRQDVLIASGLLPKTMKNTSLVPTPNPQMFGHCAETIPWLYINSILKSVSAASAEGFALQPKLILPDKYKGAYEYARLDYRVFRPPCENCAYLLSKLGFKAQNFEPPTY</sequence>
<proteinExistence type="predicted"/>
<comment type="caution">
    <text evidence="1">The sequence shown here is derived from an EMBL/GenBank/DDBJ whole genome shotgun (WGS) entry which is preliminary data.</text>
</comment>
<dbReference type="EMBL" id="MU269104">
    <property type="protein sequence ID" value="KAH7903234.1"/>
    <property type="molecule type" value="Genomic_DNA"/>
</dbReference>
<dbReference type="Proteomes" id="UP000790377">
    <property type="component" value="Unassembled WGS sequence"/>
</dbReference>
<organism evidence="1 2">
    <name type="scientific">Hygrophoropsis aurantiaca</name>
    <dbReference type="NCBI Taxonomy" id="72124"/>
    <lineage>
        <taxon>Eukaryota</taxon>
        <taxon>Fungi</taxon>
        <taxon>Dikarya</taxon>
        <taxon>Basidiomycota</taxon>
        <taxon>Agaricomycotina</taxon>
        <taxon>Agaricomycetes</taxon>
        <taxon>Agaricomycetidae</taxon>
        <taxon>Boletales</taxon>
        <taxon>Coniophorineae</taxon>
        <taxon>Hygrophoropsidaceae</taxon>
        <taxon>Hygrophoropsis</taxon>
    </lineage>
</organism>
<protein>
    <submittedName>
        <fullName evidence="1">Uncharacterized protein</fullName>
    </submittedName>
</protein>
<accession>A0ACB7ZPZ8</accession>